<feature type="domain" description="AFP-like" evidence="1">
    <location>
        <begin position="293"/>
        <end position="351"/>
    </location>
</feature>
<dbReference type="InterPro" id="IPR013974">
    <property type="entry name" value="SAF"/>
</dbReference>
<dbReference type="CDD" id="cd11615">
    <property type="entry name" value="SAF_NeuB_like"/>
    <property type="match status" value="1"/>
</dbReference>
<evidence type="ECO:0000313" key="2">
    <source>
        <dbReference type="EMBL" id="GHD50013.1"/>
    </source>
</evidence>
<reference evidence="2" key="1">
    <citation type="journal article" date="2014" name="Int. J. Syst. Evol. Microbiol.">
        <title>Complete genome sequence of Corynebacterium casei LMG S-19264T (=DSM 44701T), isolated from a smear-ripened cheese.</title>
        <authorList>
            <consortium name="US DOE Joint Genome Institute (JGI-PGF)"/>
            <person name="Walter F."/>
            <person name="Albersmeier A."/>
            <person name="Kalinowski J."/>
            <person name="Ruckert C."/>
        </authorList>
    </citation>
    <scope>NUCLEOTIDE SEQUENCE</scope>
    <source>
        <strain evidence="2">KCTC 42651</strain>
    </source>
</reference>
<dbReference type="InterPro" id="IPR013132">
    <property type="entry name" value="PseI/NeuA/B-like_N"/>
</dbReference>
<proteinExistence type="predicted"/>
<dbReference type="Gene3D" id="3.90.1210.10">
    <property type="entry name" value="Antifreeze-like/N-acetylneuraminic acid synthase C-terminal domain"/>
    <property type="match status" value="1"/>
</dbReference>
<gene>
    <name evidence="2" type="primary">neuB</name>
    <name evidence="2" type="ORF">GCM10017083_23160</name>
</gene>
<dbReference type="InterPro" id="IPR036732">
    <property type="entry name" value="AFP_Neu5c_C_sf"/>
</dbReference>
<dbReference type="PROSITE" id="PS50844">
    <property type="entry name" value="AFP_LIKE"/>
    <property type="match status" value="1"/>
</dbReference>
<name>A0A918XS26_9PROT</name>
<dbReference type="Gene3D" id="3.20.20.70">
    <property type="entry name" value="Aldolase class I"/>
    <property type="match status" value="1"/>
</dbReference>
<dbReference type="RefSeq" id="WP_189989527.1">
    <property type="nucleotide sequence ID" value="NZ_BMZS01000004.1"/>
</dbReference>
<evidence type="ECO:0000259" key="1">
    <source>
        <dbReference type="PROSITE" id="PS50844"/>
    </source>
</evidence>
<dbReference type="InterPro" id="IPR013785">
    <property type="entry name" value="Aldolase_TIM"/>
</dbReference>
<dbReference type="Pfam" id="PF03102">
    <property type="entry name" value="NeuB"/>
    <property type="match status" value="1"/>
</dbReference>
<dbReference type="Proteomes" id="UP000630353">
    <property type="component" value="Unassembled WGS sequence"/>
</dbReference>
<dbReference type="GO" id="GO:0047444">
    <property type="term" value="F:N-acylneuraminate-9-phosphate synthase activity"/>
    <property type="evidence" value="ECO:0007669"/>
    <property type="project" value="TreeGrafter"/>
</dbReference>
<reference evidence="2" key="2">
    <citation type="submission" date="2020-09" db="EMBL/GenBank/DDBJ databases">
        <authorList>
            <person name="Sun Q."/>
            <person name="Kim S."/>
        </authorList>
    </citation>
    <scope>NUCLEOTIDE SEQUENCE</scope>
    <source>
        <strain evidence="2">KCTC 42651</strain>
    </source>
</reference>
<dbReference type="InterPro" id="IPR051690">
    <property type="entry name" value="PseI-like"/>
</dbReference>
<dbReference type="SUPFAM" id="SSF51569">
    <property type="entry name" value="Aldolase"/>
    <property type="match status" value="1"/>
</dbReference>
<keyword evidence="3" id="KW-1185">Reference proteome</keyword>
<dbReference type="InterPro" id="IPR057736">
    <property type="entry name" value="SAF_PseI/NeuA/NeuB"/>
</dbReference>
<dbReference type="AlphaFoldDB" id="A0A918XS26"/>
<protein>
    <submittedName>
        <fullName evidence="2">N-acetylneuraminate synthase</fullName>
    </submittedName>
</protein>
<dbReference type="PANTHER" id="PTHR42966">
    <property type="entry name" value="N-ACETYLNEURAMINATE SYNTHASE"/>
    <property type="match status" value="1"/>
</dbReference>
<dbReference type="Pfam" id="PF08666">
    <property type="entry name" value="SAF"/>
    <property type="match status" value="1"/>
</dbReference>
<dbReference type="SMART" id="SM00858">
    <property type="entry name" value="SAF"/>
    <property type="match status" value="1"/>
</dbReference>
<accession>A0A918XS26</accession>
<dbReference type="PANTHER" id="PTHR42966:SF1">
    <property type="entry name" value="SIALIC ACID SYNTHASE"/>
    <property type="match status" value="1"/>
</dbReference>
<sequence>MTRTFKIGDYVIDDDSDCFVIAEIGHNHQGRLDQALELVDAAAACGASAVKLQKRDNRALFTEEMYNSVYNSENAFAETYGAHRDFLEFGRDEYVALRERAEKHGLLFFSTAFDRPSADFLRDLDMPAYKIASGDLTNIPLLEYIASFGKPMVVSTGGGTMDDVRRAYATIKPINPNFTILQCTSGYPPSFEELNLNVIKTFREEFPDIQIGLSSHDSGIAMALVGYVLGARIIEKHFTLNRAMKGTDHAFSLERQGFSKLVRDLKRARVSMGDGVKRTYDSEKAPLTKMAKSLVAARDLPTGHVLQIDDITFKSPGGGLPPYRVDELVGLRLSSAMRRDEQFREDQIPANDRIAAGGGGAE</sequence>
<evidence type="ECO:0000313" key="3">
    <source>
        <dbReference type="Proteomes" id="UP000630353"/>
    </source>
</evidence>
<dbReference type="EMBL" id="BMZS01000004">
    <property type="protein sequence ID" value="GHD50013.1"/>
    <property type="molecule type" value="Genomic_DNA"/>
</dbReference>
<dbReference type="GO" id="GO:0016051">
    <property type="term" value="P:carbohydrate biosynthetic process"/>
    <property type="evidence" value="ECO:0007669"/>
    <property type="project" value="InterPro"/>
</dbReference>
<comment type="caution">
    <text evidence="2">The sequence shown here is derived from an EMBL/GenBank/DDBJ whole genome shotgun (WGS) entry which is preliminary data.</text>
</comment>
<organism evidence="2 3">
    <name type="scientific">Thalassobaculum fulvum</name>
    <dbReference type="NCBI Taxonomy" id="1633335"/>
    <lineage>
        <taxon>Bacteria</taxon>
        <taxon>Pseudomonadati</taxon>
        <taxon>Pseudomonadota</taxon>
        <taxon>Alphaproteobacteria</taxon>
        <taxon>Rhodospirillales</taxon>
        <taxon>Thalassobaculaceae</taxon>
        <taxon>Thalassobaculum</taxon>
    </lineage>
</organism>
<dbReference type="SUPFAM" id="SSF51269">
    <property type="entry name" value="AFP III-like domain"/>
    <property type="match status" value="1"/>
</dbReference>
<dbReference type="InterPro" id="IPR006190">
    <property type="entry name" value="SAF_AFP_Neu5Ac"/>
</dbReference>